<evidence type="ECO:0000256" key="1">
    <source>
        <dbReference type="SAM" id="Phobius"/>
    </source>
</evidence>
<protein>
    <submittedName>
        <fullName evidence="2">Uncharacterized protein</fullName>
    </submittedName>
</protein>
<feature type="transmembrane region" description="Helical" evidence="1">
    <location>
        <begin position="20"/>
        <end position="39"/>
    </location>
</feature>
<dbReference type="EMBL" id="UYJE01008757">
    <property type="protein sequence ID" value="VDI66956.1"/>
    <property type="molecule type" value="Genomic_DNA"/>
</dbReference>
<dbReference type="AlphaFoldDB" id="A0A8B6GP11"/>
<evidence type="ECO:0000313" key="2">
    <source>
        <dbReference type="EMBL" id="VDI66956.1"/>
    </source>
</evidence>
<organism evidence="2 3">
    <name type="scientific">Mytilus galloprovincialis</name>
    <name type="common">Mediterranean mussel</name>
    <dbReference type="NCBI Taxonomy" id="29158"/>
    <lineage>
        <taxon>Eukaryota</taxon>
        <taxon>Metazoa</taxon>
        <taxon>Spiralia</taxon>
        <taxon>Lophotrochozoa</taxon>
        <taxon>Mollusca</taxon>
        <taxon>Bivalvia</taxon>
        <taxon>Autobranchia</taxon>
        <taxon>Pteriomorphia</taxon>
        <taxon>Mytilida</taxon>
        <taxon>Mytiloidea</taxon>
        <taxon>Mytilidae</taxon>
        <taxon>Mytilinae</taxon>
        <taxon>Mytilus</taxon>
    </lineage>
</organism>
<keyword evidence="1" id="KW-0472">Membrane</keyword>
<keyword evidence="1" id="KW-1133">Transmembrane helix</keyword>
<feature type="transmembrane region" description="Helical" evidence="1">
    <location>
        <begin position="45"/>
        <end position="62"/>
    </location>
</feature>
<reference evidence="2" key="1">
    <citation type="submission" date="2018-11" db="EMBL/GenBank/DDBJ databases">
        <authorList>
            <person name="Alioto T."/>
            <person name="Alioto T."/>
        </authorList>
    </citation>
    <scope>NUCLEOTIDE SEQUENCE</scope>
</reference>
<sequence>MAQKVGKTVMKSMLHHKDVMAVMGLVGAAGVLGGIALIYSAVHDPDISLCFFFLVLFLLLNYKEI</sequence>
<keyword evidence="1" id="KW-0812">Transmembrane</keyword>
<keyword evidence="3" id="KW-1185">Reference proteome</keyword>
<name>A0A8B6GP11_MYTGA</name>
<accession>A0A8B6GP11</accession>
<dbReference type="Proteomes" id="UP000596742">
    <property type="component" value="Unassembled WGS sequence"/>
</dbReference>
<proteinExistence type="predicted"/>
<evidence type="ECO:0000313" key="3">
    <source>
        <dbReference type="Proteomes" id="UP000596742"/>
    </source>
</evidence>
<gene>
    <name evidence="2" type="ORF">MGAL_10B062935</name>
</gene>
<comment type="caution">
    <text evidence="2">The sequence shown here is derived from an EMBL/GenBank/DDBJ whole genome shotgun (WGS) entry which is preliminary data.</text>
</comment>